<dbReference type="InterPro" id="IPR017941">
    <property type="entry name" value="Rieske_2Fe-2S"/>
</dbReference>
<keyword evidence="2" id="KW-0479">Metal-binding</keyword>
<dbReference type="Gene3D" id="3.90.380.10">
    <property type="entry name" value="Naphthalene 1,2-dioxygenase Alpha Subunit, Chain A, domain 1"/>
    <property type="match status" value="1"/>
</dbReference>
<dbReference type="GO" id="GO:0016491">
    <property type="term" value="F:oxidoreductase activity"/>
    <property type="evidence" value="ECO:0007669"/>
    <property type="project" value="UniProtKB-KW"/>
</dbReference>
<proteinExistence type="predicted"/>
<evidence type="ECO:0000256" key="1">
    <source>
        <dbReference type="ARBA" id="ARBA00022714"/>
    </source>
</evidence>
<evidence type="ECO:0000313" key="7">
    <source>
        <dbReference type="EMBL" id="GEO01637.1"/>
    </source>
</evidence>
<accession>A0A512APV7</accession>
<dbReference type="AlphaFoldDB" id="A0A512APV7"/>
<evidence type="ECO:0000256" key="5">
    <source>
        <dbReference type="ARBA" id="ARBA00023014"/>
    </source>
</evidence>
<evidence type="ECO:0000256" key="3">
    <source>
        <dbReference type="ARBA" id="ARBA00023002"/>
    </source>
</evidence>
<dbReference type="GO" id="GO:0051537">
    <property type="term" value="F:2 iron, 2 sulfur cluster binding"/>
    <property type="evidence" value="ECO:0007669"/>
    <property type="project" value="UniProtKB-KW"/>
</dbReference>
<dbReference type="CDD" id="cd08878">
    <property type="entry name" value="RHO_alpha_C_DMO-like"/>
    <property type="match status" value="1"/>
</dbReference>
<dbReference type="InterPro" id="IPR044043">
    <property type="entry name" value="VanA_C_cat"/>
</dbReference>
<evidence type="ECO:0000256" key="2">
    <source>
        <dbReference type="ARBA" id="ARBA00022723"/>
    </source>
</evidence>
<dbReference type="Pfam" id="PF00355">
    <property type="entry name" value="Rieske"/>
    <property type="match status" value="1"/>
</dbReference>
<sequence>MGLGAEGFLRNAWYVADWADAITDALTSLEILGTRVVLYRGVDGMPIALEDACPHRKLPLSMGRREGDSLVCGYHGLTFDRTGTCIAAPTQGSLPKACVRSYPLAERYGLVWIWMGDPAKADPAAIVDIPQWGSPDWGTNRGPVMHVDCHYLYVVDNLLDPTHVTWVHPGSFGDASCAAVPIETISAPEGVTAARWLLDTEPAPFYAKFLKFQGRADRYQHYEMRYPSNAVIKAVFVPAGTGGHGRPLHDEAFLMDSFNFLTPVNGKQTRYFWFQMRNFAPDDAAISAEFTADVKHAFEEDRVILNAVQIGMDTSPTPTIDLKNDLASFRFRQTLARMIAAEG</sequence>
<keyword evidence="8" id="KW-1185">Reference proteome</keyword>
<evidence type="ECO:0000259" key="6">
    <source>
        <dbReference type="PROSITE" id="PS51296"/>
    </source>
</evidence>
<organism evidence="7 8">
    <name type="scientific">Novosphingobium sediminis</name>
    <dbReference type="NCBI Taxonomy" id="707214"/>
    <lineage>
        <taxon>Bacteria</taxon>
        <taxon>Pseudomonadati</taxon>
        <taxon>Pseudomonadota</taxon>
        <taxon>Alphaproteobacteria</taxon>
        <taxon>Sphingomonadales</taxon>
        <taxon>Sphingomonadaceae</taxon>
        <taxon>Novosphingobium</taxon>
    </lineage>
</organism>
<dbReference type="Gene3D" id="2.102.10.10">
    <property type="entry name" value="Rieske [2Fe-2S] iron-sulphur domain"/>
    <property type="match status" value="1"/>
</dbReference>
<feature type="domain" description="Rieske" evidence="6">
    <location>
        <begin position="13"/>
        <end position="113"/>
    </location>
</feature>
<keyword evidence="1" id="KW-0001">2Fe-2S</keyword>
<dbReference type="InterPro" id="IPR050584">
    <property type="entry name" value="Cholesterol_7-desaturase"/>
</dbReference>
<dbReference type="SUPFAM" id="SSF55961">
    <property type="entry name" value="Bet v1-like"/>
    <property type="match status" value="1"/>
</dbReference>
<keyword evidence="3" id="KW-0560">Oxidoreductase</keyword>
<gene>
    <name evidence="7" type="ORF">NSE01_34690</name>
</gene>
<comment type="caution">
    <text evidence="7">The sequence shown here is derived from an EMBL/GenBank/DDBJ whole genome shotgun (WGS) entry which is preliminary data.</text>
</comment>
<dbReference type="SUPFAM" id="SSF50022">
    <property type="entry name" value="ISP domain"/>
    <property type="match status" value="1"/>
</dbReference>
<dbReference type="PROSITE" id="PS51296">
    <property type="entry name" value="RIESKE"/>
    <property type="match status" value="1"/>
</dbReference>
<dbReference type="PANTHER" id="PTHR21266">
    <property type="entry name" value="IRON-SULFUR DOMAIN CONTAINING PROTEIN"/>
    <property type="match status" value="1"/>
</dbReference>
<dbReference type="InterPro" id="IPR036922">
    <property type="entry name" value="Rieske_2Fe-2S_sf"/>
</dbReference>
<dbReference type="EMBL" id="BJYR01000024">
    <property type="protein sequence ID" value="GEO01637.1"/>
    <property type="molecule type" value="Genomic_DNA"/>
</dbReference>
<evidence type="ECO:0000313" key="8">
    <source>
        <dbReference type="Proteomes" id="UP000321464"/>
    </source>
</evidence>
<evidence type="ECO:0000256" key="4">
    <source>
        <dbReference type="ARBA" id="ARBA00023004"/>
    </source>
</evidence>
<reference evidence="7 8" key="1">
    <citation type="submission" date="2019-07" db="EMBL/GenBank/DDBJ databases">
        <title>Whole genome shotgun sequence of Novosphingobium sediminis NBRC 106119.</title>
        <authorList>
            <person name="Hosoyama A."/>
            <person name="Uohara A."/>
            <person name="Ohji S."/>
            <person name="Ichikawa N."/>
        </authorList>
    </citation>
    <scope>NUCLEOTIDE SEQUENCE [LARGE SCALE GENOMIC DNA]</scope>
    <source>
        <strain evidence="7 8">NBRC 106119</strain>
    </source>
</reference>
<keyword evidence="4" id="KW-0408">Iron</keyword>
<dbReference type="Pfam" id="PF19112">
    <property type="entry name" value="VanA_C"/>
    <property type="match status" value="1"/>
</dbReference>
<dbReference type="PANTHER" id="PTHR21266:SF60">
    <property type="entry name" value="3-KETOSTEROID-9-ALPHA-MONOOXYGENASE, OXYGENASE COMPONENT"/>
    <property type="match status" value="1"/>
</dbReference>
<protein>
    <submittedName>
        <fullName evidence="7">(2Fe-2S)-binding protein</fullName>
    </submittedName>
</protein>
<dbReference type="OrthoDB" id="9800776at2"/>
<dbReference type="Proteomes" id="UP000321464">
    <property type="component" value="Unassembled WGS sequence"/>
</dbReference>
<name>A0A512APV7_9SPHN</name>
<dbReference type="RefSeq" id="WP_147160944.1">
    <property type="nucleotide sequence ID" value="NZ_BJYR01000024.1"/>
</dbReference>
<keyword evidence="5" id="KW-0411">Iron-sulfur</keyword>
<dbReference type="GO" id="GO:0046872">
    <property type="term" value="F:metal ion binding"/>
    <property type="evidence" value="ECO:0007669"/>
    <property type="project" value="UniProtKB-KW"/>
</dbReference>